<keyword evidence="2 5" id="KW-0812">Transmembrane</keyword>
<dbReference type="EMBL" id="MN740165">
    <property type="protein sequence ID" value="QHT91275.1"/>
    <property type="molecule type" value="Genomic_DNA"/>
</dbReference>
<evidence type="ECO:0000256" key="5">
    <source>
        <dbReference type="SAM" id="Phobius"/>
    </source>
</evidence>
<sequence>MKTLLPLLYEYLGTFLLVFIVMITTNPFIVGLSFTIIILLIGKFNRGMSNPAISYSMYLQSKISLQEFLSIVAVQFIAALSSYGVYTIVA</sequence>
<evidence type="ECO:0000256" key="1">
    <source>
        <dbReference type="ARBA" id="ARBA00004141"/>
    </source>
</evidence>
<evidence type="ECO:0000256" key="2">
    <source>
        <dbReference type="ARBA" id="ARBA00022692"/>
    </source>
</evidence>
<keyword evidence="4 5" id="KW-0472">Membrane</keyword>
<protein>
    <submittedName>
        <fullName evidence="6">Uncharacterized protein</fullName>
    </submittedName>
</protein>
<dbReference type="GO" id="GO:0016020">
    <property type="term" value="C:membrane"/>
    <property type="evidence" value="ECO:0007669"/>
    <property type="project" value="UniProtKB-SubCell"/>
</dbReference>
<reference evidence="6" key="1">
    <citation type="journal article" date="2020" name="Nature">
        <title>Giant virus diversity and host interactions through global metagenomics.</title>
        <authorList>
            <person name="Schulz F."/>
            <person name="Roux S."/>
            <person name="Paez-Espino D."/>
            <person name="Jungbluth S."/>
            <person name="Walsh D.A."/>
            <person name="Denef V.J."/>
            <person name="McMahon K.D."/>
            <person name="Konstantinidis K.T."/>
            <person name="Eloe-Fadrosh E.A."/>
            <person name="Kyrpides N.C."/>
            <person name="Woyke T."/>
        </authorList>
    </citation>
    <scope>NUCLEOTIDE SEQUENCE</scope>
    <source>
        <strain evidence="6">GVMAG-M-3300023184-77</strain>
    </source>
</reference>
<dbReference type="Gene3D" id="1.20.1080.10">
    <property type="entry name" value="Glycerol uptake facilitator protein"/>
    <property type="match status" value="1"/>
</dbReference>
<name>A0A6C0IFK6_9ZZZZ</name>
<evidence type="ECO:0000256" key="4">
    <source>
        <dbReference type="ARBA" id="ARBA00023136"/>
    </source>
</evidence>
<dbReference type="AlphaFoldDB" id="A0A6C0IFK6"/>
<feature type="transmembrane region" description="Helical" evidence="5">
    <location>
        <begin position="63"/>
        <end position="86"/>
    </location>
</feature>
<accession>A0A6C0IFK6</accession>
<comment type="subcellular location">
    <subcellularLocation>
        <location evidence="1">Membrane</location>
        <topology evidence="1">Multi-pass membrane protein</topology>
    </subcellularLocation>
</comment>
<organism evidence="6">
    <name type="scientific">viral metagenome</name>
    <dbReference type="NCBI Taxonomy" id="1070528"/>
    <lineage>
        <taxon>unclassified sequences</taxon>
        <taxon>metagenomes</taxon>
        <taxon>organismal metagenomes</taxon>
    </lineage>
</organism>
<dbReference type="SUPFAM" id="SSF81338">
    <property type="entry name" value="Aquaporin-like"/>
    <property type="match status" value="1"/>
</dbReference>
<evidence type="ECO:0000313" key="6">
    <source>
        <dbReference type="EMBL" id="QHT91275.1"/>
    </source>
</evidence>
<keyword evidence="3 5" id="KW-1133">Transmembrane helix</keyword>
<feature type="transmembrane region" description="Helical" evidence="5">
    <location>
        <begin position="12"/>
        <end position="42"/>
    </location>
</feature>
<proteinExistence type="predicted"/>
<dbReference type="InterPro" id="IPR023271">
    <property type="entry name" value="Aquaporin-like"/>
</dbReference>
<evidence type="ECO:0000256" key="3">
    <source>
        <dbReference type="ARBA" id="ARBA00022989"/>
    </source>
</evidence>